<dbReference type="InterPro" id="IPR001680">
    <property type="entry name" value="WD40_rpt"/>
</dbReference>
<dbReference type="OrthoDB" id="7832001at2759"/>
<keyword evidence="2 7" id="KW-0853">WD repeat</keyword>
<dbReference type="SUPFAM" id="SSF50978">
    <property type="entry name" value="WD40 repeat-like"/>
    <property type="match status" value="1"/>
</dbReference>
<dbReference type="InterPro" id="IPR011650">
    <property type="entry name" value="Peptidase_M20_dimer"/>
</dbReference>
<dbReference type="InterPro" id="IPR017149">
    <property type="entry name" value="GSH_degradosome_Dug2"/>
</dbReference>
<comment type="similarity">
    <text evidence="1">Belongs to the peptidase M20A family.</text>
</comment>
<dbReference type="InterPro" id="IPR015943">
    <property type="entry name" value="WD40/YVTN_repeat-like_dom_sf"/>
</dbReference>
<dbReference type="Gene3D" id="2.130.10.10">
    <property type="entry name" value="YVTN repeat-like/Quinoprotein amine dehydrogenase"/>
    <property type="match status" value="2"/>
</dbReference>
<sequence>MDTFIDSDNTLDTGNISKVSGAKPLHPTRCAHTISQDNNSVLSLACNQRYLFSGSQSSNIHVWHLQDFSLVTTLQGHRGSVLALTVSKDQRWLFSSSGDGTVRVWDTEKLVCTHLIQSCHDVGDIFSMVYIDSSNTLYFGNQNTSIQWYDFSDPQSQGKAGEVPVIPMNPRSSTYQKSKFFESPSYEDLVEEVDRFPGEENVIKCVIREKNVCSNAHNGYVYCLLHAVDIPNVDGEVIFSSSGDGDVKIWSVQESGLQLLNVLTGDIDKGVLSMALSEDGYLFCGVQGGDVQIWDLETNQMIRSLMAHSDDVLAVALKGPHLVSASADGTIKIWSEEFEFVECMDDHSGIILSMICSPEYLITGSSDHTIKFWDMPSPANIYEPFRRNSVMTDVPSSDTLLYVLDKWISTRTISGNHKYKEECRRGARFLKNVLQQLGATSRMIPGAPGRNPLVYGRFSARRSSNVGVKKIPTVLVYGHYDVIFAQNDDNQWLTDPFKLTGRDGYLYGRGTSDNKGPVLSSIFAVYELLKEGLLDVNVIFLVEGEEESGSVGFVDAVEQHKELFSNVDMILLSNSYWLGEDVPCLTYGLRGVIHASIEVSNKLADLHSGVEGGAVSEPLIDLIHVTSKLVDSEKNVLIPGFYENVSTVTEAEEKLYDPIVEWLQTSETAQSHTRMQHSAITSPTLSDRSRASNDSNHCQQEKTHPHRHHRSSSSSDTPPQQMDKDKLKKQLMARWRYPTLSVHKIDVSFSNPTIIPRCAKAFVSMRVVPDQTIADISSKFENHVCRVFSDLQSDNVISVRIESSAEYWLGNPEGAYFKAVERAIEKEWDMKPLYIREGGSIPAVRFLEKFCNAPAVHLPMGQASDQAHLHNERIRLRNLNAGRRIIKTLLQDLGRNDLLSHQ</sequence>
<dbReference type="PRINTS" id="PR00320">
    <property type="entry name" value="GPROTEINBRPT"/>
</dbReference>
<dbReference type="InterPro" id="IPR051458">
    <property type="entry name" value="Cyt/Met_Dipeptidase"/>
</dbReference>
<dbReference type="PROSITE" id="PS50082">
    <property type="entry name" value="WD_REPEATS_2"/>
    <property type="match status" value="3"/>
</dbReference>
<dbReference type="GO" id="GO:0006751">
    <property type="term" value="P:glutathione catabolic process"/>
    <property type="evidence" value="ECO:0007669"/>
    <property type="project" value="InterPro"/>
</dbReference>
<comment type="caution">
    <text evidence="10">The sequence shown here is derived from an EMBL/GenBank/DDBJ whole genome shotgun (WGS) entry which is preliminary data.</text>
</comment>
<evidence type="ECO:0000256" key="7">
    <source>
        <dbReference type="PROSITE-ProRule" id="PRU00221"/>
    </source>
</evidence>
<keyword evidence="3" id="KW-0645">Protease</keyword>
<dbReference type="InterPro" id="IPR002933">
    <property type="entry name" value="Peptidase_M20"/>
</dbReference>
<evidence type="ECO:0000259" key="9">
    <source>
        <dbReference type="Pfam" id="PF07687"/>
    </source>
</evidence>
<dbReference type="Pfam" id="PF00400">
    <property type="entry name" value="WD40"/>
    <property type="match status" value="4"/>
</dbReference>
<evidence type="ECO:0000313" key="11">
    <source>
        <dbReference type="Proteomes" id="UP000027586"/>
    </source>
</evidence>
<organism evidence="10 11">
    <name type="scientific">Lichtheimia corymbifera JMRC:FSU:9682</name>
    <dbReference type="NCBI Taxonomy" id="1263082"/>
    <lineage>
        <taxon>Eukaryota</taxon>
        <taxon>Fungi</taxon>
        <taxon>Fungi incertae sedis</taxon>
        <taxon>Mucoromycota</taxon>
        <taxon>Mucoromycotina</taxon>
        <taxon>Mucoromycetes</taxon>
        <taxon>Mucorales</taxon>
        <taxon>Lichtheimiaceae</taxon>
        <taxon>Lichtheimia</taxon>
    </lineage>
</organism>
<feature type="compositionally biased region" description="Polar residues" evidence="8">
    <location>
        <begin position="668"/>
        <end position="698"/>
    </location>
</feature>
<gene>
    <name evidence="10" type="ORF">LCOR_04966.1</name>
</gene>
<keyword evidence="4" id="KW-0479">Metal-binding</keyword>
<feature type="repeat" description="WD" evidence="7">
    <location>
        <begin position="74"/>
        <end position="108"/>
    </location>
</feature>
<dbReference type="Proteomes" id="UP000027586">
    <property type="component" value="Unassembled WGS sequence"/>
</dbReference>
<dbReference type="PANTHER" id="PTHR43270:SF8">
    <property type="entry name" value="DI- AND TRIPEPTIDASE DUG2-RELATED"/>
    <property type="match status" value="1"/>
</dbReference>
<protein>
    <submittedName>
        <fullName evidence="10">Beta-ala-his dipeptidase</fullName>
    </submittedName>
</protein>
<dbReference type="Gene3D" id="3.40.630.10">
    <property type="entry name" value="Zn peptidases"/>
    <property type="match status" value="1"/>
</dbReference>
<keyword evidence="11" id="KW-1185">Reference proteome</keyword>
<evidence type="ECO:0000256" key="1">
    <source>
        <dbReference type="ARBA" id="ARBA00006247"/>
    </source>
</evidence>
<keyword evidence="6" id="KW-0378">Hydrolase</keyword>
<dbReference type="GO" id="GO:0046872">
    <property type="term" value="F:metal ion binding"/>
    <property type="evidence" value="ECO:0007669"/>
    <property type="project" value="UniProtKB-KW"/>
</dbReference>
<evidence type="ECO:0000256" key="5">
    <source>
        <dbReference type="ARBA" id="ARBA00022737"/>
    </source>
</evidence>
<dbReference type="InterPro" id="IPR019775">
    <property type="entry name" value="WD40_repeat_CS"/>
</dbReference>
<feature type="compositionally biased region" description="Low complexity" evidence="8">
    <location>
        <begin position="712"/>
        <end position="721"/>
    </location>
</feature>
<evidence type="ECO:0000256" key="8">
    <source>
        <dbReference type="SAM" id="MobiDB-lite"/>
    </source>
</evidence>
<dbReference type="EMBL" id="CBTN010000018">
    <property type="protein sequence ID" value="CDH53629.1"/>
    <property type="molecule type" value="Genomic_DNA"/>
</dbReference>
<dbReference type="AlphaFoldDB" id="A0A068RUE0"/>
<dbReference type="VEuPathDB" id="FungiDB:LCOR_04966.1"/>
<proteinExistence type="inferred from homology"/>
<dbReference type="SMART" id="SM00320">
    <property type="entry name" value="WD40"/>
    <property type="match status" value="7"/>
</dbReference>
<feature type="repeat" description="WD" evidence="7">
    <location>
        <begin position="305"/>
        <end position="335"/>
    </location>
</feature>
<dbReference type="InterPro" id="IPR036322">
    <property type="entry name" value="WD40_repeat_dom_sf"/>
</dbReference>
<feature type="domain" description="Peptidase M20 dimerisation" evidence="9">
    <location>
        <begin position="587"/>
        <end position="784"/>
    </location>
</feature>
<dbReference type="Pfam" id="PF07687">
    <property type="entry name" value="M20_dimer"/>
    <property type="match status" value="1"/>
</dbReference>
<dbReference type="GO" id="GO:0008233">
    <property type="term" value="F:peptidase activity"/>
    <property type="evidence" value="ECO:0007669"/>
    <property type="project" value="UniProtKB-KW"/>
</dbReference>
<dbReference type="STRING" id="1263082.A0A068RUE0"/>
<evidence type="ECO:0000256" key="4">
    <source>
        <dbReference type="ARBA" id="ARBA00022723"/>
    </source>
</evidence>
<dbReference type="SUPFAM" id="SSF53187">
    <property type="entry name" value="Zn-dependent exopeptidases"/>
    <property type="match status" value="1"/>
</dbReference>
<evidence type="ECO:0000256" key="6">
    <source>
        <dbReference type="ARBA" id="ARBA00022801"/>
    </source>
</evidence>
<dbReference type="PROSITE" id="PS50294">
    <property type="entry name" value="WD_REPEATS_REGION"/>
    <property type="match status" value="3"/>
</dbReference>
<dbReference type="GO" id="GO:0006508">
    <property type="term" value="P:proteolysis"/>
    <property type="evidence" value="ECO:0007669"/>
    <property type="project" value="UniProtKB-KW"/>
</dbReference>
<dbReference type="PIRSF" id="PIRSF037237">
    <property type="entry name" value="Peptidase_WD_repeats_DUG2"/>
    <property type="match status" value="1"/>
</dbReference>
<dbReference type="PANTHER" id="PTHR43270">
    <property type="entry name" value="BETA-ALA-HIS DIPEPTIDASE"/>
    <property type="match status" value="1"/>
</dbReference>
<evidence type="ECO:0000256" key="2">
    <source>
        <dbReference type="ARBA" id="ARBA00022574"/>
    </source>
</evidence>
<keyword evidence="5" id="KW-0677">Repeat</keyword>
<dbReference type="CDD" id="cd00200">
    <property type="entry name" value="WD40"/>
    <property type="match status" value="1"/>
</dbReference>
<feature type="repeat" description="WD" evidence="7">
    <location>
        <begin position="344"/>
        <end position="383"/>
    </location>
</feature>
<feature type="region of interest" description="Disordered" evidence="8">
    <location>
        <begin position="668"/>
        <end position="727"/>
    </location>
</feature>
<accession>A0A068RUE0</accession>
<name>A0A068RUE0_9FUNG</name>
<dbReference type="InterPro" id="IPR020472">
    <property type="entry name" value="WD40_PAC1"/>
</dbReference>
<evidence type="ECO:0000313" key="10">
    <source>
        <dbReference type="EMBL" id="CDH53629.1"/>
    </source>
</evidence>
<dbReference type="Gene3D" id="3.30.70.360">
    <property type="match status" value="1"/>
</dbReference>
<dbReference type="Pfam" id="PF01546">
    <property type="entry name" value="Peptidase_M20"/>
    <property type="match status" value="1"/>
</dbReference>
<reference evidence="10" key="1">
    <citation type="submission" date="2013-08" db="EMBL/GenBank/DDBJ databases">
        <title>Gene expansion shapes genome architecture in the human pathogen Lichtheimia corymbifera: an evolutionary genomics analysis in the ancient terrestrial Mucorales (Mucoromycotina).</title>
        <authorList>
            <person name="Schwartze V.U."/>
            <person name="Winter S."/>
            <person name="Shelest E."/>
            <person name="Marcet-Houben M."/>
            <person name="Horn F."/>
            <person name="Wehner S."/>
            <person name="Hoffmann K."/>
            <person name="Riege K."/>
            <person name="Sammeth M."/>
            <person name="Nowrousian M."/>
            <person name="Valiante V."/>
            <person name="Linde J."/>
            <person name="Jacobsen I.D."/>
            <person name="Marz M."/>
            <person name="Brakhage A.A."/>
            <person name="Gabaldon T."/>
            <person name="Bocker S."/>
            <person name="Voigt K."/>
        </authorList>
    </citation>
    <scope>NUCLEOTIDE SEQUENCE [LARGE SCALE GENOMIC DNA]</scope>
    <source>
        <strain evidence="10">FSU 9682</strain>
    </source>
</reference>
<dbReference type="PROSITE" id="PS00678">
    <property type="entry name" value="WD_REPEATS_1"/>
    <property type="match status" value="2"/>
</dbReference>
<evidence type="ECO:0000256" key="3">
    <source>
        <dbReference type="ARBA" id="ARBA00022670"/>
    </source>
</evidence>